<keyword evidence="10" id="KW-1185">Reference proteome</keyword>
<dbReference type="AlphaFoldDB" id="A0A3S9SX66"/>
<evidence type="ECO:0000256" key="3">
    <source>
        <dbReference type="ARBA" id="ARBA00022723"/>
    </source>
</evidence>
<dbReference type="OrthoDB" id="9800558at2"/>
<protein>
    <submittedName>
        <fullName evidence="9">Sulfite reductase</fullName>
    </submittedName>
</protein>
<feature type="domain" description="Nitrite/sulphite reductase 4Fe-4S" evidence="7">
    <location>
        <begin position="84"/>
        <end position="220"/>
    </location>
</feature>
<dbReference type="InterPro" id="IPR017220">
    <property type="entry name" value="Sulphite_reductase_assimil"/>
</dbReference>
<evidence type="ECO:0000256" key="1">
    <source>
        <dbReference type="ARBA" id="ARBA00022485"/>
    </source>
</evidence>
<keyword evidence="1" id="KW-0004">4Fe-4S</keyword>
<reference evidence="9 10" key="1">
    <citation type="submission" date="2016-07" db="EMBL/GenBank/DDBJ databases">
        <title>Genome and transcriptome analysis of iron-reducing fermentative bacteria Anoxybacter fermentans.</title>
        <authorList>
            <person name="Zeng X."/>
            <person name="Shao Z."/>
        </authorList>
    </citation>
    <scope>NUCLEOTIDE SEQUENCE [LARGE SCALE GENOMIC DNA]</scope>
    <source>
        <strain evidence="9 10">DY22613</strain>
    </source>
</reference>
<proteinExistence type="predicted"/>
<dbReference type="SUPFAM" id="SSF56014">
    <property type="entry name" value="Nitrite and sulphite reductase 4Fe-4S domain-like"/>
    <property type="match status" value="1"/>
</dbReference>
<evidence type="ECO:0000256" key="4">
    <source>
        <dbReference type="ARBA" id="ARBA00023002"/>
    </source>
</evidence>
<dbReference type="PANTHER" id="PTHR43809">
    <property type="entry name" value="NITRITE REDUCTASE (NADH) LARGE SUBUNIT"/>
    <property type="match status" value="1"/>
</dbReference>
<dbReference type="PANTHER" id="PTHR43809:SF1">
    <property type="entry name" value="NITRITE REDUCTASE (NADH) LARGE SUBUNIT"/>
    <property type="match status" value="1"/>
</dbReference>
<dbReference type="Proteomes" id="UP000267250">
    <property type="component" value="Chromosome"/>
</dbReference>
<dbReference type="GO" id="GO:0046872">
    <property type="term" value="F:metal ion binding"/>
    <property type="evidence" value="ECO:0007669"/>
    <property type="project" value="UniProtKB-KW"/>
</dbReference>
<dbReference type="InterPro" id="IPR006067">
    <property type="entry name" value="NO2/SO3_Rdtase_4Fe4S_dom"/>
</dbReference>
<evidence type="ECO:0000256" key="5">
    <source>
        <dbReference type="ARBA" id="ARBA00023004"/>
    </source>
</evidence>
<keyword evidence="2" id="KW-0349">Heme</keyword>
<keyword evidence="4" id="KW-0560">Oxidoreductase</keyword>
<dbReference type="Pfam" id="PF01077">
    <property type="entry name" value="NIR_SIR"/>
    <property type="match status" value="1"/>
</dbReference>
<dbReference type="EMBL" id="CP016379">
    <property type="protein sequence ID" value="AZR72927.1"/>
    <property type="molecule type" value="Genomic_DNA"/>
</dbReference>
<evidence type="ECO:0000256" key="2">
    <source>
        <dbReference type="ARBA" id="ARBA00022617"/>
    </source>
</evidence>
<gene>
    <name evidence="9" type="ORF">BBF96_05690</name>
</gene>
<dbReference type="InterPro" id="IPR045854">
    <property type="entry name" value="NO2/SO3_Rdtase_4Fe4S_sf"/>
</dbReference>
<organism evidence="9 10">
    <name type="scientific">Anoxybacter fermentans</name>
    <dbReference type="NCBI Taxonomy" id="1323375"/>
    <lineage>
        <taxon>Bacteria</taxon>
        <taxon>Bacillati</taxon>
        <taxon>Bacillota</taxon>
        <taxon>Clostridia</taxon>
        <taxon>Halanaerobiales</taxon>
        <taxon>Anoxybacter</taxon>
    </lineage>
</organism>
<evidence type="ECO:0000313" key="10">
    <source>
        <dbReference type="Proteomes" id="UP000267250"/>
    </source>
</evidence>
<evidence type="ECO:0000313" key="9">
    <source>
        <dbReference type="EMBL" id="AZR72927.1"/>
    </source>
</evidence>
<dbReference type="GO" id="GO:0016491">
    <property type="term" value="F:oxidoreductase activity"/>
    <property type="evidence" value="ECO:0007669"/>
    <property type="project" value="UniProtKB-KW"/>
</dbReference>
<dbReference type="Pfam" id="PF03460">
    <property type="entry name" value="NIR_SIR_ferr"/>
    <property type="match status" value="1"/>
</dbReference>
<evidence type="ECO:0000259" key="7">
    <source>
        <dbReference type="Pfam" id="PF01077"/>
    </source>
</evidence>
<dbReference type="KEGG" id="aft:BBF96_05690"/>
<feature type="domain" description="Nitrite/Sulfite reductase ferredoxin-like" evidence="8">
    <location>
        <begin position="12"/>
        <end position="76"/>
    </location>
</feature>
<keyword evidence="3" id="KW-0479">Metal-binding</keyword>
<dbReference type="GO" id="GO:0051539">
    <property type="term" value="F:4 iron, 4 sulfur cluster binding"/>
    <property type="evidence" value="ECO:0007669"/>
    <property type="project" value="UniProtKB-KW"/>
</dbReference>
<dbReference type="RefSeq" id="WP_127016260.1">
    <property type="nucleotide sequence ID" value="NZ_CP016379.1"/>
</dbReference>
<accession>A0A3S9SX66</accession>
<name>A0A3S9SX66_9FIRM</name>
<dbReference type="InterPro" id="IPR036136">
    <property type="entry name" value="Nit/Sulf_reduc_fer-like_dom_sf"/>
</dbReference>
<dbReference type="InterPro" id="IPR005117">
    <property type="entry name" value="NiRdtase/SiRdtase_haem-b_fer"/>
</dbReference>
<dbReference type="Gene3D" id="3.30.413.10">
    <property type="entry name" value="Sulfite Reductase Hemoprotein, domain 1"/>
    <property type="match status" value="1"/>
</dbReference>
<dbReference type="PRINTS" id="PR00397">
    <property type="entry name" value="SIROHAEM"/>
</dbReference>
<sequence length="233" mass="25883">MHGIRKMHNAILQRDKKTYAIIPHMPGGLTNVEQLKKIIKVAEKYNIEVIKVTSAQRIALIGFTEDQLESAWADLEMPRAKATGKVVRSVKICPGNNLCKYGLQDSVKLGLKIDEKYHGIELPNKVKIGVSGCKLGCAESRIKDIGLLGTKNGWMLVVGGSAGAKVREAQVLADGLSEEQVFRLIDTIFDYYREQPSNARLGALIENIGFEKFKEDILKRADLACSKEKMENK</sequence>
<dbReference type="GO" id="GO:0020037">
    <property type="term" value="F:heme binding"/>
    <property type="evidence" value="ECO:0007669"/>
    <property type="project" value="InterPro"/>
</dbReference>
<evidence type="ECO:0000256" key="6">
    <source>
        <dbReference type="ARBA" id="ARBA00023014"/>
    </source>
</evidence>
<dbReference type="InterPro" id="IPR006066">
    <property type="entry name" value="NO2/SO3_Rdtase_FeS/sirohaem_BS"/>
</dbReference>
<dbReference type="PIRSF" id="PIRSF037487">
    <property type="entry name" value="Sulfite_red_assimil"/>
    <property type="match status" value="1"/>
</dbReference>
<dbReference type="PROSITE" id="PS00365">
    <property type="entry name" value="NIR_SIR"/>
    <property type="match status" value="1"/>
</dbReference>
<dbReference type="InterPro" id="IPR052034">
    <property type="entry name" value="NasD-like"/>
</dbReference>
<evidence type="ECO:0000259" key="8">
    <source>
        <dbReference type="Pfam" id="PF03460"/>
    </source>
</evidence>
<keyword evidence="5" id="KW-0408">Iron</keyword>
<dbReference type="SUPFAM" id="SSF55124">
    <property type="entry name" value="Nitrite/Sulfite reductase N-terminal domain-like"/>
    <property type="match status" value="1"/>
</dbReference>
<keyword evidence="6" id="KW-0411">Iron-sulfur</keyword>